<accession>A0A9P6UTW0</accession>
<protein>
    <submittedName>
        <fullName evidence="1">Uncharacterized protein</fullName>
    </submittedName>
</protein>
<dbReference type="AlphaFoldDB" id="A0A9P6UTW0"/>
<evidence type="ECO:0000313" key="1">
    <source>
        <dbReference type="EMBL" id="KAG0319089.1"/>
    </source>
</evidence>
<proteinExistence type="predicted"/>
<keyword evidence="2" id="KW-1185">Reference proteome</keyword>
<name>A0A9P6UTW0_9FUNG</name>
<gene>
    <name evidence="1" type="ORF">BGZ97_002785</name>
</gene>
<reference evidence="1" key="1">
    <citation type="journal article" date="2020" name="Fungal Divers.">
        <title>Resolving the Mortierellaceae phylogeny through synthesis of multi-gene phylogenetics and phylogenomics.</title>
        <authorList>
            <person name="Vandepol N."/>
            <person name="Liber J."/>
            <person name="Desiro A."/>
            <person name="Na H."/>
            <person name="Kennedy M."/>
            <person name="Barry K."/>
            <person name="Grigoriev I.V."/>
            <person name="Miller A.N."/>
            <person name="O'Donnell K."/>
            <person name="Stajich J.E."/>
            <person name="Bonito G."/>
        </authorList>
    </citation>
    <scope>NUCLEOTIDE SEQUENCE</scope>
    <source>
        <strain evidence="1">NVP60</strain>
    </source>
</reference>
<dbReference type="EMBL" id="JAAAIN010000163">
    <property type="protein sequence ID" value="KAG0319089.1"/>
    <property type="molecule type" value="Genomic_DNA"/>
</dbReference>
<sequence length="158" mass="17573">MALATGAAGGVILAAHLYFEPRLDRMQAISDKYKADIEVAAAKLALAEKEVASRAEIQYHDRIKVVKEKGDTIIKEVPVYVTPEDASHFGVNIGFVRSYNAAFSGEFTGSPTEFDREPARISLTELANVHAFNASVCRQWREQALGLREFYLQLQQLQ</sequence>
<dbReference type="Proteomes" id="UP000823405">
    <property type="component" value="Unassembled WGS sequence"/>
</dbReference>
<evidence type="ECO:0000313" key="2">
    <source>
        <dbReference type="Proteomes" id="UP000823405"/>
    </source>
</evidence>
<comment type="caution">
    <text evidence="1">The sequence shown here is derived from an EMBL/GenBank/DDBJ whole genome shotgun (WGS) entry which is preliminary data.</text>
</comment>
<organism evidence="1 2">
    <name type="scientific">Linnemannia gamsii</name>
    <dbReference type="NCBI Taxonomy" id="64522"/>
    <lineage>
        <taxon>Eukaryota</taxon>
        <taxon>Fungi</taxon>
        <taxon>Fungi incertae sedis</taxon>
        <taxon>Mucoromycota</taxon>
        <taxon>Mortierellomycotina</taxon>
        <taxon>Mortierellomycetes</taxon>
        <taxon>Mortierellales</taxon>
        <taxon>Mortierellaceae</taxon>
        <taxon>Linnemannia</taxon>
    </lineage>
</organism>